<dbReference type="InterPro" id="IPR029063">
    <property type="entry name" value="SAM-dependent_MTases_sf"/>
</dbReference>
<feature type="active site" description="Proton acceptor" evidence="8">
    <location>
        <position position="259"/>
    </location>
</feature>
<evidence type="ECO:0000259" key="10">
    <source>
        <dbReference type="Pfam" id="PF08100"/>
    </source>
</evidence>
<dbReference type="SUPFAM" id="SSF53335">
    <property type="entry name" value="S-adenosyl-L-methionine-dependent methyltransferases"/>
    <property type="match status" value="1"/>
</dbReference>
<evidence type="ECO:0000256" key="4">
    <source>
        <dbReference type="ARBA" id="ARBA00022691"/>
    </source>
</evidence>
<dbReference type="PROSITE" id="PS51683">
    <property type="entry name" value="SAM_OMT_II"/>
    <property type="match status" value="1"/>
</dbReference>
<organism evidence="11">
    <name type="scientific">Fagus sylvatica</name>
    <name type="common">Beechnut</name>
    <dbReference type="NCBI Taxonomy" id="28930"/>
    <lineage>
        <taxon>Eukaryota</taxon>
        <taxon>Viridiplantae</taxon>
        <taxon>Streptophyta</taxon>
        <taxon>Embryophyta</taxon>
        <taxon>Tracheophyta</taxon>
        <taxon>Spermatophyta</taxon>
        <taxon>Magnoliopsida</taxon>
        <taxon>eudicotyledons</taxon>
        <taxon>Gunneridae</taxon>
        <taxon>Pentapetalae</taxon>
        <taxon>rosids</taxon>
        <taxon>fabids</taxon>
        <taxon>Fagales</taxon>
        <taxon>Fagaceae</taxon>
        <taxon>Fagus</taxon>
    </lineage>
</organism>
<sequence length="353" mass="39522">MASDEEDCFYAMQLASSSVFPMVMQAAIELGLLDIISRAGSGAYLSPVEIAFQLPTKNPKVLDMVDRILRLLASYSVVTCTLKHNHDGHDGPVLRLYGLTPVTKYYLRDQDASLASGMQLLHDKVFKDSWYFLKEAVLEGGIPFNKVHGMHAFEYPSKDSRFNHIFNKAMISHTTLVINKVLDKYKGFEDLKELVDVGGGLGLTLKMITSKYPNIKSINFDLSHVIQDAPPYPGVQHIQGDMFVGVPKGEVILLKCILHDWSDDRCLEILKNCYAELPDDGKVIVIELILPEAPETSAAVRCIMQIDLVMMTQNPGGKERTKQDFESLARRTGFKGIKSECFVCNYCVLEFCK</sequence>
<evidence type="ECO:0000256" key="6">
    <source>
        <dbReference type="ARBA" id="ARBA00039011"/>
    </source>
</evidence>
<evidence type="ECO:0000256" key="8">
    <source>
        <dbReference type="PIRSR" id="PIRSR005739-1"/>
    </source>
</evidence>
<evidence type="ECO:0000313" key="11">
    <source>
        <dbReference type="EMBL" id="SPD18669.1"/>
    </source>
</evidence>
<keyword evidence="3" id="KW-0808">Transferase</keyword>
<protein>
    <recommendedName>
        <fullName evidence="6">caffeate O-methyltransferase</fullName>
        <ecNumber evidence="6">2.1.1.68</ecNumber>
    </recommendedName>
</protein>
<dbReference type="SUPFAM" id="SSF46785">
    <property type="entry name" value="Winged helix' DNA-binding domain"/>
    <property type="match status" value="1"/>
</dbReference>
<dbReference type="AlphaFoldDB" id="A0A2N9I3S9"/>
<feature type="domain" description="O-methyltransferase dimerisation" evidence="10">
    <location>
        <begin position="12"/>
        <end position="108"/>
    </location>
</feature>
<dbReference type="EMBL" id="OIVN01004668">
    <property type="protein sequence ID" value="SPD18669.1"/>
    <property type="molecule type" value="Genomic_DNA"/>
</dbReference>
<keyword evidence="4" id="KW-0949">S-adenosyl-L-methionine</keyword>
<evidence type="ECO:0000256" key="7">
    <source>
        <dbReference type="ARBA" id="ARBA00045231"/>
    </source>
</evidence>
<dbReference type="Gene3D" id="1.10.10.10">
    <property type="entry name" value="Winged helix-like DNA-binding domain superfamily/Winged helix DNA-binding domain"/>
    <property type="match status" value="1"/>
</dbReference>
<dbReference type="Pfam" id="PF08100">
    <property type="entry name" value="Dimerisation"/>
    <property type="match status" value="1"/>
</dbReference>
<dbReference type="FunFam" id="1.10.10.10:FF:000357">
    <property type="entry name" value="Caffeic acid 3-O-methyltransferase"/>
    <property type="match status" value="1"/>
</dbReference>
<keyword evidence="2" id="KW-0489">Methyltransferase</keyword>
<evidence type="ECO:0000256" key="2">
    <source>
        <dbReference type="ARBA" id="ARBA00022603"/>
    </source>
</evidence>
<accession>A0A2N9I3S9</accession>
<gene>
    <name evidence="11" type="ORF">FSB_LOCUS46551</name>
</gene>
<comment type="function">
    <text evidence="7">Catalyzes the conversion of caffeic acid to ferulic acid and of 5-hydroxyferulic acid to sinapic acid. The resulting products may subsequently be converted to the corresponding alcohols that are incorporated into lignins.</text>
</comment>
<dbReference type="FunFam" id="3.40.50.150:FF:000061">
    <property type="entry name" value="Caffeic acid O-methyltransferase"/>
    <property type="match status" value="1"/>
</dbReference>
<dbReference type="InterPro" id="IPR036390">
    <property type="entry name" value="WH_DNA-bd_sf"/>
</dbReference>
<evidence type="ECO:0000256" key="1">
    <source>
        <dbReference type="ARBA" id="ARBA00004928"/>
    </source>
</evidence>
<dbReference type="Pfam" id="PF00891">
    <property type="entry name" value="Methyltransf_2"/>
    <property type="match status" value="1"/>
</dbReference>
<dbReference type="InterPro" id="IPR016461">
    <property type="entry name" value="COMT-like"/>
</dbReference>
<dbReference type="GO" id="GO:0009809">
    <property type="term" value="P:lignin biosynthetic process"/>
    <property type="evidence" value="ECO:0007669"/>
    <property type="project" value="UniProtKB-KW"/>
</dbReference>
<dbReference type="GO" id="GO:0047763">
    <property type="term" value="F:caffeate O-methyltransferase activity"/>
    <property type="evidence" value="ECO:0007669"/>
    <property type="project" value="UniProtKB-EC"/>
</dbReference>
<dbReference type="InterPro" id="IPR001077">
    <property type="entry name" value="COMT_C"/>
</dbReference>
<keyword evidence="5" id="KW-0438">Lignin biosynthesis</keyword>
<dbReference type="EC" id="2.1.1.68" evidence="6"/>
<dbReference type="GO" id="GO:0046983">
    <property type="term" value="F:protein dimerization activity"/>
    <property type="evidence" value="ECO:0007669"/>
    <property type="project" value="InterPro"/>
</dbReference>
<evidence type="ECO:0000256" key="3">
    <source>
        <dbReference type="ARBA" id="ARBA00022679"/>
    </source>
</evidence>
<dbReference type="PANTHER" id="PTHR11746">
    <property type="entry name" value="O-METHYLTRANSFERASE"/>
    <property type="match status" value="1"/>
</dbReference>
<comment type="pathway">
    <text evidence="1">Aromatic compound metabolism; phenylpropanoid biosynthesis.</text>
</comment>
<name>A0A2N9I3S9_FAGSY</name>
<dbReference type="GO" id="GO:0032259">
    <property type="term" value="P:methylation"/>
    <property type="evidence" value="ECO:0007669"/>
    <property type="project" value="UniProtKB-KW"/>
</dbReference>
<evidence type="ECO:0000259" key="9">
    <source>
        <dbReference type="Pfam" id="PF00891"/>
    </source>
</evidence>
<dbReference type="PIRSF" id="PIRSF005739">
    <property type="entry name" value="O-mtase"/>
    <property type="match status" value="1"/>
</dbReference>
<reference evidence="11" key="1">
    <citation type="submission" date="2018-02" db="EMBL/GenBank/DDBJ databases">
        <authorList>
            <person name="Cohen D.B."/>
            <person name="Kent A.D."/>
        </authorList>
    </citation>
    <scope>NUCLEOTIDE SEQUENCE</scope>
</reference>
<dbReference type="Gene3D" id="3.40.50.150">
    <property type="entry name" value="Vaccinia Virus protein VP39"/>
    <property type="match status" value="1"/>
</dbReference>
<dbReference type="InterPro" id="IPR036388">
    <property type="entry name" value="WH-like_DNA-bd_sf"/>
</dbReference>
<feature type="domain" description="O-methyltransferase C-terminal" evidence="9">
    <location>
        <begin position="130"/>
        <end position="335"/>
    </location>
</feature>
<dbReference type="InterPro" id="IPR012967">
    <property type="entry name" value="COMT_dimerisation"/>
</dbReference>
<evidence type="ECO:0000256" key="5">
    <source>
        <dbReference type="ARBA" id="ARBA00022733"/>
    </source>
</evidence>
<proteinExistence type="predicted"/>